<evidence type="ECO:0000256" key="4">
    <source>
        <dbReference type="ARBA" id="ARBA00022723"/>
    </source>
</evidence>
<feature type="transmembrane region" description="Helical" evidence="9">
    <location>
        <begin position="297"/>
        <end position="321"/>
    </location>
</feature>
<evidence type="ECO:0000313" key="12">
    <source>
        <dbReference type="EMBL" id="QQP93382.1"/>
    </source>
</evidence>
<feature type="transmembrane region" description="Helical" evidence="9">
    <location>
        <begin position="234"/>
        <end position="258"/>
    </location>
</feature>
<feature type="domain" description="CopC" evidence="10">
    <location>
        <begin position="41"/>
        <end position="132"/>
    </location>
</feature>
<evidence type="ECO:0000256" key="8">
    <source>
        <dbReference type="ARBA" id="ARBA00023136"/>
    </source>
</evidence>
<dbReference type="InterPro" id="IPR014756">
    <property type="entry name" value="Ig_E-set"/>
</dbReference>
<evidence type="ECO:0000313" key="13">
    <source>
        <dbReference type="Proteomes" id="UP000595197"/>
    </source>
</evidence>
<feature type="domain" description="Copper resistance protein D" evidence="11">
    <location>
        <begin position="328"/>
        <end position="427"/>
    </location>
</feature>
<name>A0ABX7BG86_9PROT</name>
<feature type="transmembrane region" description="Helical" evidence="9">
    <location>
        <begin position="193"/>
        <end position="214"/>
    </location>
</feature>
<keyword evidence="13" id="KW-1185">Reference proteome</keyword>
<proteinExistence type="predicted"/>
<dbReference type="SUPFAM" id="SSF81296">
    <property type="entry name" value="E set domains"/>
    <property type="match status" value="1"/>
</dbReference>
<evidence type="ECO:0000256" key="1">
    <source>
        <dbReference type="ARBA" id="ARBA00004651"/>
    </source>
</evidence>
<dbReference type="InterPro" id="IPR032694">
    <property type="entry name" value="CopC/D"/>
</dbReference>
<evidence type="ECO:0000256" key="9">
    <source>
        <dbReference type="SAM" id="Phobius"/>
    </source>
</evidence>
<dbReference type="RefSeq" id="WP_201082922.1">
    <property type="nucleotide sequence ID" value="NZ_CP067422.1"/>
</dbReference>
<feature type="transmembrane region" description="Helical" evidence="9">
    <location>
        <begin position="265"/>
        <end position="285"/>
    </location>
</feature>
<protein>
    <submittedName>
        <fullName evidence="12">CopD family protein</fullName>
    </submittedName>
</protein>
<evidence type="ECO:0000259" key="11">
    <source>
        <dbReference type="Pfam" id="PF05425"/>
    </source>
</evidence>
<keyword evidence="2" id="KW-1003">Cell membrane</keyword>
<keyword evidence="8 9" id="KW-0472">Membrane</keyword>
<organism evidence="12 13">
    <name type="scientific">Skermanella cutis</name>
    <dbReference type="NCBI Taxonomy" id="2775420"/>
    <lineage>
        <taxon>Bacteria</taxon>
        <taxon>Pseudomonadati</taxon>
        <taxon>Pseudomonadota</taxon>
        <taxon>Alphaproteobacteria</taxon>
        <taxon>Rhodospirillales</taxon>
        <taxon>Azospirillaceae</taxon>
        <taxon>Skermanella</taxon>
    </lineage>
</organism>
<evidence type="ECO:0000256" key="6">
    <source>
        <dbReference type="ARBA" id="ARBA00022989"/>
    </source>
</evidence>
<keyword evidence="4" id="KW-0479">Metal-binding</keyword>
<reference evidence="12" key="1">
    <citation type="submission" date="2021-02" db="EMBL/GenBank/DDBJ databases">
        <title>Skermanella TT6 skin isolate.</title>
        <authorList>
            <person name="Lee K."/>
            <person name="Ganzorig M."/>
        </authorList>
    </citation>
    <scope>NUCLEOTIDE SEQUENCE</scope>
    <source>
        <strain evidence="12">TT6</strain>
    </source>
</reference>
<evidence type="ECO:0000256" key="7">
    <source>
        <dbReference type="ARBA" id="ARBA00023008"/>
    </source>
</evidence>
<geneLocation type="plasmid" evidence="12 13">
    <name>pTT6-2</name>
</geneLocation>
<dbReference type="InterPro" id="IPR008457">
    <property type="entry name" value="Cu-R_CopD_dom"/>
</dbReference>
<keyword evidence="12" id="KW-0614">Plasmid</keyword>
<keyword evidence="6 9" id="KW-1133">Transmembrane helix</keyword>
<dbReference type="InterPro" id="IPR014755">
    <property type="entry name" value="Cu-Rt/internalin_Ig-like"/>
</dbReference>
<evidence type="ECO:0000256" key="2">
    <source>
        <dbReference type="ARBA" id="ARBA00022475"/>
    </source>
</evidence>
<feature type="transmembrane region" description="Helical" evidence="9">
    <location>
        <begin position="366"/>
        <end position="387"/>
    </location>
</feature>
<dbReference type="PANTHER" id="PTHR34820:SF4">
    <property type="entry name" value="INNER MEMBRANE PROTEIN YEBZ"/>
    <property type="match status" value="1"/>
</dbReference>
<gene>
    <name evidence="12" type="ORF">IGS68_32670</name>
</gene>
<dbReference type="PANTHER" id="PTHR34820">
    <property type="entry name" value="INNER MEMBRANE PROTEIN YEBZ"/>
    <property type="match status" value="1"/>
</dbReference>
<keyword evidence="5" id="KW-0732">Signal</keyword>
<dbReference type="Pfam" id="PF05425">
    <property type="entry name" value="CopD"/>
    <property type="match status" value="1"/>
</dbReference>
<evidence type="ECO:0000256" key="5">
    <source>
        <dbReference type="ARBA" id="ARBA00022729"/>
    </source>
</evidence>
<sequence length="576" mass="58378">MSTGDPAGRHRAGPRDGIARSAGLLMLVLASLVHAPAALAHAVVVETGPEDGARLDAPPREAWLRFNEPVRPVTVRVLAAGGGAVTGPEAVTAEGETIRIALPEDLPEGGYVLSYRVTSADGHPVAGSIVFAAGTEAPPAAVTEPSATDGTAVAAAAVRALHYAALLFAAGGGLFLAFVPARRDPLGGRLTPALCLGAAVAALTGMLGIGLAGANLQGAPLGSLLQGGTWQTGLATSVGFAGLLALAGLLAGTTGLALDGRRGDAALVVGALLASASLAVTGHAATAPPRWLSQPLVFAHALAAIYWVGALWPLIVVLRTVPPDEAIRAVQRFSRLAVPAVAVLALAGTVISMLQLGDAATVATTAYGRIWLAKAMLVAILLALAAINRQRLTPALAEGRPAAARRLARGIRIELLAVAGIILATASFPLTPPPRALLAQEAGMREGAGENHRHDGIPEAAAGPGRPDGYTAVVTVGNRTAVIAVEPARPGRNSVKAYLTGPGDDVLSPLEATVELAHPDAGIEPISRPLAVSAQGTVAGDVDLPFTGNWTLALDVLVTDFEKAVFRTRLIVKEGR</sequence>
<feature type="transmembrane region" description="Helical" evidence="9">
    <location>
        <begin position="407"/>
        <end position="430"/>
    </location>
</feature>
<evidence type="ECO:0000256" key="3">
    <source>
        <dbReference type="ARBA" id="ARBA00022692"/>
    </source>
</evidence>
<dbReference type="InterPro" id="IPR007348">
    <property type="entry name" value="CopC_dom"/>
</dbReference>
<keyword evidence="3 9" id="KW-0812">Transmembrane</keyword>
<dbReference type="Pfam" id="PF04234">
    <property type="entry name" value="CopC"/>
    <property type="match status" value="1"/>
</dbReference>
<dbReference type="EMBL" id="CP067422">
    <property type="protein sequence ID" value="QQP93382.1"/>
    <property type="molecule type" value="Genomic_DNA"/>
</dbReference>
<dbReference type="Gene3D" id="2.60.40.1220">
    <property type="match status" value="1"/>
</dbReference>
<dbReference type="Proteomes" id="UP000595197">
    <property type="component" value="Plasmid pTT6-2"/>
</dbReference>
<feature type="transmembrane region" description="Helical" evidence="9">
    <location>
        <begin position="333"/>
        <end position="354"/>
    </location>
</feature>
<keyword evidence="7" id="KW-0186">Copper</keyword>
<feature type="transmembrane region" description="Helical" evidence="9">
    <location>
        <begin position="160"/>
        <end position="181"/>
    </location>
</feature>
<evidence type="ECO:0000259" key="10">
    <source>
        <dbReference type="Pfam" id="PF04234"/>
    </source>
</evidence>
<comment type="subcellular location">
    <subcellularLocation>
        <location evidence="1">Cell membrane</location>
        <topology evidence="1">Multi-pass membrane protein</topology>
    </subcellularLocation>
</comment>
<accession>A0ABX7BG86</accession>